<evidence type="ECO:0000256" key="1">
    <source>
        <dbReference type="SAM" id="MobiDB-lite"/>
    </source>
</evidence>
<reference evidence="3" key="1">
    <citation type="journal article" date="2019" name="Int. J. Syst. Evol. Microbiol.">
        <title>The Global Catalogue of Microorganisms (GCM) 10K type strain sequencing project: providing services to taxonomists for standard genome sequencing and annotation.</title>
        <authorList>
            <consortium name="The Broad Institute Genomics Platform"/>
            <consortium name="The Broad Institute Genome Sequencing Center for Infectious Disease"/>
            <person name="Wu L."/>
            <person name="Ma J."/>
        </authorList>
    </citation>
    <scope>NUCLEOTIDE SEQUENCE [LARGE SCALE GENOMIC DNA]</scope>
    <source>
        <strain evidence="3">JCM 17695</strain>
    </source>
</reference>
<evidence type="ECO:0000313" key="3">
    <source>
        <dbReference type="Proteomes" id="UP001596512"/>
    </source>
</evidence>
<proteinExistence type="predicted"/>
<sequence length="147" mass="15662">MLVTIGGEPYEVDVATVRGRLDGCTPESVQTHWVEVHGVRFPVKQALEAVLGLPRDRFNSLTAQSVFARLGLPTSRAGDVPTKPKTGGRPPALPPPEAVPIEDAVEAFRVVVTFLRGSPLTGGLADLENRLVGCDRAAAGRSRRRSG</sequence>
<evidence type="ECO:0000313" key="2">
    <source>
        <dbReference type="EMBL" id="MFC7615703.1"/>
    </source>
</evidence>
<accession>A0ABW2TSD3</accession>
<comment type="caution">
    <text evidence="2">The sequence shown here is derived from an EMBL/GenBank/DDBJ whole genome shotgun (WGS) entry which is preliminary data.</text>
</comment>
<organism evidence="2 3">
    <name type="scientific">Actinokineospora soli</name>
    <dbReference type="NCBI Taxonomy" id="1048753"/>
    <lineage>
        <taxon>Bacteria</taxon>
        <taxon>Bacillati</taxon>
        <taxon>Actinomycetota</taxon>
        <taxon>Actinomycetes</taxon>
        <taxon>Pseudonocardiales</taxon>
        <taxon>Pseudonocardiaceae</taxon>
        <taxon>Actinokineospora</taxon>
    </lineage>
</organism>
<gene>
    <name evidence="2" type="ORF">ACFQV2_21585</name>
</gene>
<protein>
    <submittedName>
        <fullName evidence="2">Uncharacterized protein</fullName>
    </submittedName>
</protein>
<keyword evidence="3" id="KW-1185">Reference proteome</keyword>
<dbReference type="Proteomes" id="UP001596512">
    <property type="component" value="Unassembled WGS sequence"/>
</dbReference>
<name>A0ABW2TSD3_9PSEU</name>
<dbReference type="EMBL" id="JBHTEY010000004">
    <property type="protein sequence ID" value="MFC7615703.1"/>
    <property type="molecule type" value="Genomic_DNA"/>
</dbReference>
<feature type="region of interest" description="Disordered" evidence="1">
    <location>
        <begin position="73"/>
        <end position="98"/>
    </location>
</feature>